<keyword evidence="6" id="KW-1185">Reference proteome</keyword>
<evidence type="ECO:0000256" key="1">
    <source>
        <dbReference type="ARBA" id="ARBA00022729"/>
    </source>
</evidence>
<keyword evidence="1 3" id="KW-0732">Signal</keyword>
<proteinExistence type="predicted"/>
<sequence length="747" mass="82086">MTIAFPRAWLAIFLWLAFSCSTQHSPNKDMINLLQTVAESENVPGNAFASERKKVFYDSLLQVASTYPDSAAASFGLGNTLLELGQEEKAIPLFEDLLKGLPSFLMDKRQLVMKSVAIAYLRLGERKNCIYNHNGESCIYPIANKGIHVNKQGAEKAIELYTSLLRYDGSDLESRWLLNIAYMAAGGYPKEVPPALLLNLPATDSSITVKPFQDISPRLGLNIKNMAGGSVIDDFNNDGYVDIVTSSWGLQEGMHCYINNRNGTFTDATAASGLKELTGGLNMVQTDYNNDGLKDIFVLRGAWKGKYGKEPNSLLKNNGDGTFTDVTVAAGLLSFYPTQTATWADFNNDGWLDVFIGNETSFGGESNPCEFYLNNKNGTFTEMAVKAGCSVIAFVKGVTSGDYDNDGFPDLFLSTLNGKKILLKNEGLANGGIHFKDVTAAAGLSNNVTATFTTWFWDYDNDGWLDILVSGYEFNRSLAWYAAEEALHYSKSHSGHIFLFHNKHDGTFEDVTEKTGLNHIAFSMGGNFGDIDNDGWLDFYMGTGNPQYASLVPNKLFKNIQGKRFADVTLPARVGNLQKGHGVSFIDLDNDGDQDIYIEMGGAYVGDAYENALYINPGQNNNHWLLLSLQGNECNRAAIGTRLKITFSENGNKRVVYRDVNSGGSFGANPLMQHIGTGAAPIIDEVAIQWPGNLSTQVFKNIPADELISIKQGVHTFITRRLQPFNFNTITPNIIDCFPVTKASKLF</sequence>
<dbReference type="PANTHER" id="PTHR16026">
    <property type="entry name" value="CARTILAGE ACIDIC PROTEIN 1"/>
    <property type="match status" value="1"/>
</dbReference>
<dbReference type="OrthoDB" id="974255at2"/>
<name>A0A1V9DYA1_9BACT</name>
<feature type="chain" id="PRO_5013206890" description="ASPIC/UnbV domain-containing protein" evidence="3">
    <location>
        <begin position="25"/>
        <end position="747"/>
    </location>
</feature>
<evidence type="ECO:0000259" key="4">
    <source>
        <dbReference type="Pfam" id="PF07593"/>
    </source>
</evidence>
<keyword evidence="2" id="KW-0802">TPR repeat</keyword>
<organism evidence="5 6">
    <name type="scientific">Niastella yeongjuensis</name>
    <dbReference type="NCBI Taxonomy" id="354355"/>
    <lineage>
        <taxon>Bacteria</taxon>
        <taxon>Pseudomonadati</taxon>
        <taxon>Bacteroidota</taxon>
        <taxon>Chitinophagia</taxon>
        <taxon>Chitinophagales</taxon>
        <taxon>Chitinophagaceae</taxon>
        <taxon>Niastella</taxon>
    </lineage>
</organism>
<comment type="caution">
    <text evidence="5">The sequence shown here is derived from an EMBL/GenBank/DDBJ whole genome shotgun (WGS) entry which is preliminary data.</text>
</comment>
<dbReference type="PANTHER" id="PTHR16026:SF0">
    <property type="entry name" value="CARTILAGE ACIDIC PROTEIN 1"/>
    <property type="match status" value="1"/>
</dbReference>
<feature type="repeat" description="TPR" evidence="2">
    <location>
        <begin position="71"/>
        <end position="104"/>
    </location>
</feature>
<feature type="domain" description="ASPIC/UnbV" evidence="4">
    <location>
        <begin position="638"/>
        <end position="707"/>
    </location>
</feature>
<dbReference type="STRING" id="354355.SAMN05660816_02541"/>
<dbReference type="PROSITE" id="PS50005">
    <property type="entry name" value="TPR"/>
    <property type="match status" value="1"/>
</dbReference>
<reference evidence="6" key="1">
    <citation type="submission" date="2016-04" db="EMBL/GenBank/DDBJ databases">
        <authorList>
            <person name="Chen L."/>
            <person name="Zhuang W."/>
            <person name="Wang G."/>
        </authorList>
    </citation>
    <scope>NUCLEOTIDE SEQUENCE [LARGE SCALE GENOMIC DNA]</scope>
    <source>
        <strain evidence="6">17621</strain>
    </source>
</reference>
<dbReference type="Pfam" id="PF07593">
    <property type="entry name" value="UnbV_ASPIC"/>
    <property type="match status" value="1"/>
</dbReference>
<dbReference type="InterPro" id="IPR013517">
    <property type="entry name" value="FG-GAP"/>
</dbReference>
<dbReference type="InterPro" id="IPR027039">
    <property type="entry name" value="Crtac1"/>
</dbReference>
<dbReference type="InterPro" id="IPR011990">
    <property type="entry name" value="TPR-like_helical_dom_sf"/>
</dbReference>
<dbReference type="Gene3D" id="1.25.40.10">
    <property type="entry name" value="Tetratricopeptide repeat domain"/>
    <property type="match status" value="1"/>
</dbReference>
<dbReference type="InterPro" id="IPR011519">
    <property type="entry name" value="UnbV_ASPIC"/>
</dbReference>
<dbReference type="AlphaFoldDB" id="A0A1V9DYA1"/>
<protein>
    <recommendedName>
        <fullName evidence="4">ASPIC/UnbV domain-containing protein</fullName>
    </recommendedName>
</protein>
<dbReference type="Gene3D" id="2.130.10.130">
    <property type="entry name" value="Integrin alpha, N-terminal"/>
    <property type="match status" value="2"/>
</dbReference>
<dbReference type="EMBL" id="LVXG01000082">
    <property type="protein sequence ID" value="OQP38858.1"/>
    <property type="molecule type" value="Genomic_DNA"/>
</dbReference>
<gene>
    <name evidence="5" type="ORF">A4H97_19305</name>
</gene>
<dbReference type="PROSITE" id="PS51257">
    <property type="entry name" value="PROKAR_LIPOPROTEIN"/>
    <property type="match status" value="1"/>
</dbReference>
<dbReference type="InterPro" id="IPR028994">
    <property type="entry name" value="Integrin_alpha_N"/>
</dbReference>
<dbReference type="InterPro" id="IPR019734">
    <property type="entry name" value="TPR_rpt"/>
</dbReference>
<evidence type="ECO:0000313" key="5">
    <source>
        <dbReference type="EMBL" id="OQP38858.1"/>
    </source>
</evidence>
<evidence type="ECO:0000256" key="3">
    <source>
        <dbReference type="SAM" id="SignalP"/>
    </source>
</evidence>
<dbReference type="Proteomes" id="UP000192610">
    <property type="component" value="Unassembled WGS sequence"/>
</dbReference>
<dbReference type="SUPFAM" id="SSF69318">
    <property type="entry name" value="Integrin alpha N-terminal domain"/>
    <property type="match status" value="2"/>
</dbReference>
<accession>A0A1V9DYA1</accession>
<dbReference type="RefSeq" id="WP_081204868.1">
    <property type="nucleotide sequence ID" value="NZ_FOCZ01000004.1"/>
</dbReference>
<dbReference type="Pfam" id="PF13517">
    <property type="entry name" value="FG-GAP_3"/>
    <property type="match status" value="3"/>
</dbReference>
<evidence type="ECO:0000313" key="6">
    <source>
        <dbReference type="Proteomes" id="UP000192610"/>
    </source>
</evidence>
<feature type="signal peptide" evidence="3">
    <location>
        <begin position="1"/>
        <end position="24"/>
    </location>
</feature>
<evidence type="ECO:0000256" key="2">
    <source>
        <dbReference type="PROSITE-ProRule" id="PRU00339"/>
    </source>
</evidence>
<dbReference type="SUPFAM" id="SSF48452">
    <property type="entry name" value="TPR-like"/>
    <property type="match status" value="1"/>
</dbReference>